<evidence type="ECO:0000313" key="6">
    <source>
        <dbReference type="Proteomes" id="UP000323166"/>
    </source>
</evidence>
<keyword evidence="6" id="KW-1185">Reference proteome</keyword>
<dbReference type="SUPFAM" id="SSF56801">
    <property type="entry name" value="Acetyl-CoA synthetase-like"/>
    <property type="match status" value="1"/>
</dbReference>
<feature type="domain" description="AMP-binding enzyme C-terminal" evidence="4">
    <location>
        <begin position="450"/>
        <end position="524"/>
    </location>
</feature>
<dbReference type="PANTHER" id="PTHR43767">
    <property type="entry name" value="LONG-CHAIN-FATTY-ACID--COA LIGASE"/>
    <property type="match status" value="1"/>
</dbReference>
<dbReference type="NCBIfam" id="NF004837">
    <property type="entry name" value="PRK06187.1"/>
    <property type="match status" value="1"/>
</dbReference>
<evidence type="ECO:0000259" key="3">
    <source>
        <dbReference type="Pfam" id="PF00501"/>
    </source>
</evidence>
<name>A0A5S4ZQG1_9FIRM</name>
<dbReference type="FunFam" id="3.30.300.30:FF:000008">
    <property type="entry name" value="2,3-dihydroxybenzoate-AMP ligase"/>
    <property type="match status" value="1"/>
</dbReference>
<dbReference type="FunFam" id="3.40.50.12780:FF:000003">
    <property type="entry name" value="Long-chain-fatty-acid--CoA ligase FadD"/>
    <property type="match status" value="1"/>
</dbReference>
<dbReference type="Pfam" id="PF00501">
    <property type="entry name" value="AMP-binding"/>
    <property type="match status" value="1"/>
</dbReference>
<comment type="similarity">
    <text evidence="1">Belongs to the ATP-dependent AMP-binding enzyme family.</text>
</comment>
<evidence type="ECO:0000256" key="2">
    <source>
        <dbReference type="ARBA" id="ARBA00022598"/>
    </source>
</evidence>
<dbReference type="InterPro" id="IPR045851">
    <property type="entry name" value="AMP-bd_C_sf"/>
</dbReference>
<feature type="domain" description="AMP-dependent synthetase/ligase" evidence="3">
    <location>
        <begin position="30"/>
        <end position="399"/>
    </location>
</feature>
<dbReference type="Gene3D" id="2.30.38.10">
    <property type="entry name" value="Luciferase, Domain 3"/>
    <property type="match status" value="1"/>
</dbReference>
<dbReference type="Pfam" id="PF13193">
    <property type="entry name" value="AMP-binding_C"/>
    <property type="match status" value="1"/>
</dbReference>
<dbReference type="CDD" id="cd05936">
    <property type="entry name" value="FC-FACS_FadD_like"/>
    <property type="match status" value="1"/>
</dbReference>
<organism evidence="5 6">
    <name type="scientific">Desulfallas thermosapovorans DSM 6562</name>
    <dbReference type="NCBI Taxonomy" id="1121431"/>
    <lineage>
        <taxon>Bacteria</taxon>
        <taxon>Bacillati</taxon>
        <taxon>Bacillota</taxon>
        <taxon>Clostridia</taxon>
        <taxon>Eubacteriales</taxon>
        <taxon>Desulfallaceae</taxon>
        <taxon>Desulfallas</taxon>
    </lineage>
</organism>
<dbReference type="Gene3D" id="3.40.50.980">
    <property type="match status" value="2"/>
</dbReference>
<evidence type="ECO:0000313" key="5">
    <source>
        <dbReference type="EMBL" id="TYO94939.1"/>
    </source>
</evidence>
<evidence type="ECO:0000259" key="4">
    <source>
        <dbReference type="Pfam" id="PF13193"/>
    </source>
</evidence>
<dbReference type="InterPro" id="IPR050237">
    <property type="entry name" value="ATP-dep_AMP-bd_enzyme"/>
</dbReference>
<dbReference type="InterPro" id="IPR020845">
    <property type="entry name" value="AMP-binding_CS"/>
</dbReference>
<dbReference type="InterPro" id="IPR025110">
    <property type="entry name" value="AMP-bd_C"/>
</dbReference>
<gene>
    <name evidence="5" type="ORF">LX24_01955</name>
</gene>
<dbReference type="GO" id="GO:0016877">
    <property type="term" value="F:ligase activity, forming carbon-sulfur bonds"/>
    <property type="evidence" value="ECO:0007669"/>
    <property type="project" value="UniProtKB-ARBA"/>
</dbReference>
<dbReference type="PROSITE" id="PS00455">
    <property type="entry name" value="AMP_BINDING"/>
    <property type="match status" value="1"/>
</dbReference>
<accession>A0A5S4ZQG1</accession>
<sequence>MNSEKLWYKSYSPNVRPHLEYPDLTMPQYLERAAKDFPERDAVVFAGVRLPYKILAAMVNQCAGALTDLGVKKGDRVALMAPNCPQYILGFLATLKIGAIVVQVNPMYVERELEHILNDSGAETIIAYDAFYPRIKNVRSITPLKNVILFALGSPAGTADDNALKAEELLTKYPPQFEQAPVDMDNDVAVFQYTGGTTGVSKGAMLTNRNITANAIQVAEWFETLEYGNEKVLSALPFFHSYGMTTCLNLSIINAATMVIMARFDIKECLELIKQEKPTLFPGVPTMYIAVNNYPNVQEYGIDSIKGCISGSAPLPVEVAEQFEKLTGGLLVEGYGLSETSPVTHCNPMFGRRKTGSIGIPLPDTDCKIMDLETGERELPPGELGELCISGPQVMKGYWNMPEETNKTLRNGWVYTGDIAKMDEDGYFYIVDRKKDMIIAGGYNIYPRDIEEVLFEHPKVLEAVVAGVPDPYRGETVKAFVVLKEGQQATEEEIIEYCKANLARYKVPKLVEFRHELPKTIVGKVLRRTLREEEIQKQKQQQ</sequence>
<dbReference type="Proteomes" id="UP000323166">
    <property type="component" value="Unassembled WGS sequence"/>
</dbReference>
<comment type="caution">
    <text evidence="5">The sequence shown here is derived from an EMBL/GenBank/DDBJ whole genome shotgun (WGS) entry which is preliminary data.</text>
</comment>
<dbReference type="Gene3D" id="3.30.300.30">
    <property type="match status" value="1"/>
</dbReference>
<dbReference type="AlphaFoldDB" id="A0A5S4ZQG1"/>
<proteinExistence type="inferred from homology"/>
<keyword evidence="2" id="KW-0436">Ligase</keyword>
<dbReference type="RefSeq" id="WP_166511962.1">
    <property type="nucleotide sequence ID" value="NZ_VNHM01000010.1"/>
</dbReference>
<dbReference type="EMBL" id="VNHM01000010">
    <property type="protein sequence ID" value="TYO94939.1"/>
    <property type="molecule type" value="Genomic_DNA"/>
</dbReference>
<evidence type="ECO:0000256" key="1">
    <source>
        <dbReference type="ARBA" id="ARBA00006432"/>
    </source>
</evidence>
<dbReference type="PANTHER" id="PTHR43767:SF12">
    <property type="entry name" value="AMP-DEPENDENT SYNTHETASE AND LIGASE"/>
    <property type="match status" value="1"/>
</dbReference>
<protein>
    <submittedName>
        <fullName evidence="5">Long-chain acyl-CoA synthetase</fullName>
    </submittedName>
</protein>
<dbReference type="InterPro" id="IPR000873">
    <property type="entry name" value="AMP-dep_synth/lig_dom"/>
</dbReference>
<reference evidence="5 6" key="1">
    <citation type="submission" date="2019-07" db="EMBL/GenBank/DDBJ databases">
        <title>Genomic Encyclopedia of Type Strains, Phase I: the one thousand microbial genomes (KMG-I) project.</title>
        <authorList>
            <person name="Kyrpides N."/>
        </authorList>
    </citation>
    <scope>NUCLEOTIDE SEQUENCE [LARGE SCALE GENOMIC DNA]</scope>
    <source>
        <strain evidence="5 6">DSM 6562</strain>
    </source>
</reference>